<evidence type="ECO:0000256" key="4">
    <source>
        <dbReference type="ARBA" id="ARBA00023157"/>
    </source>
</evidence>
<feature type="signal peptide" evidence="5">
    <location>
        <begin position="1"/>
        <end position="24"/>
    </location>
</feature>
<dbReference type="InterPro" id="IPR008801">
    <property type="entry name" value="RALF"/>
</dbReference>
<keyword evidence="3 5" id="KW-0732">Signal</keyword>
<evidence type="ECO:0000313" key="6">
    <source>
        <dbReference type="EMBL" id="MCL7037700.1"/>
    </source>
</evidence>
<evidence type="ECO:0008006" key="8">
    <source>
        <dbReference type="Google" id="ProtNLM"/>
    </source>
</evidence>
<evidence type="ECO:0000313" key="7">
    <source>
        <dbReference type="Proteomes" id="UP001177140"/>
    </source>
</evidence>
<dbReference type="AlphaFoldDB" id="A0AA41V7I4"/>
<proteinExistence type="inferred from homology"/>
<protein>
    <recommendedName>
        <fullName evidence="8">Rapid ALkalinization Factor</fullName>
    </recommendedName>
</protein>
<keyword evidence="2" id="KW-0372">Hormone</keyword>
<comment type="caution">
    <text evidence="6">The sequence shown here is derived from an EMBL/GenBank/DDBJ whole genome shotgun (WGS) entry which is preliminary data.</text>
</comment>
<keyword evidence="4" id="KW-1015">Disulfide bond</keyword>
<evidence type="ECO:0000256" key="3">
    <source>
        <dbReference type="ARBA" id="ARBA00022729"/>
    </source>
</evidence>
<dbReference type="GO" id="GO:0019722">
    <property type="term" value="P:calcium-mediated signaling"/>
    <property type="evidence" value="ECO:0007669"/>
    <property type="project" value="TreeGrafter"/>
</dbReference>
<dbReference type="Proteomes" id="UP001177140">
    <property type="component" value="Unassembled WGS sequence"/>
</dbReference>
<dbReference type="PANTHER" id="PTHR33136">
    <property type="entry name" value="RAPID ALKALINIZATION FACTOR-LIKE"/>
    <property type="match status" value="1"/>
</dbReference>
<organism evidence="6 7">
    <name type="scientific">Papaver nudicaule</name>
    <name type="common">Iceland poppy</name>
    <dbReference type="NCBI Taxonomy" id="74823"/>
    <lineage>
        <taxon>Eukaryota</taxon>
        <taxon>Viridiplantae</taxon>
        <taxon>Streptophyta</taxon>
        <taxon>Embryophyta</taxon>
        <taxon>Tracheophyta</taxon>
        <taxon>Spermatophyta</taxon>
        <taxon>Magnoliopsida</taxon>
        <taxon>Ranunculales</taxon>
        <taxon>Papaveraceae</taxon>
        <taxon>Papaveroideae</taxon>
        <taxon>Papaver</taxon>
    </lineage>
</organism>
<keyword evidence="7" id="KW-1185">Reference proteome</keyword>
<evidence type="ECO:0000256" key="5">
    <source>
        <dbReference type="SAM" id="SignalP"/>
    </source>
</evidence>
<evidence type="ECO:0000256" key="1">
    <source>
        <dbReference type="ARBA" id="ARBA00009178"/>
    </source>
</evidence>
<accession>A0AA41V7I4</accession>
<reference evidence="6" key="1">
    <citation type="submission" date="2022-03" db="EMBL/GenBank/DDBJ databases">
        <title>A functionally conserved STORR gene fusion in Papaver species that diverged 16.8 million years ago.</title>
        <authorList>
            <person name="Catania T."/>
        </authorList>
    </citation>
    <scope>NUCLEOTIDE SEQUENCE</scope>
    <source>
        <strain evidence="6">S-191538</strain>
    </source>
</reference>
<evidence type="ECO:0000256" key="2">
    <source>
        <dbReference type="ARBA" id="ARBA00022702"/>
    </source>
</evidence>
<dbReference type="EMBL" id="JAJJMA010182199">
    <property type="protein sequence ID" value="MCL7037700.1"/>
    <property type="molecule type" value="Genomic_DNA"/>
</dbReference>
<dbReference type="Pfam" id="PF05498">
    <property type="entry name" value="RALF"/>
    <property type="match status" value="1"/>
</dbReference>
<feature type="chain" id="PRO_5041364335" description="Rapid ALkalinization Factor" evidence="5">
    <location>
        <begin position="25"/>
        <end position="111"/>
    </location>
</feature>
<dbReference type="PANTHER" id="PTHR33136:SF107">
    <property type="entry name" value="RAPID ALKALINIZATION FACTOR"/>
    <property type="match status" value="1"/>
</dbReference>
<sequence>MAKVISILLVICAIFVMIVSNVDAFGEQSFDWMPSSSFADGTIGESLEEEFLLDSEISRRILATTKYISYGSLKKNNVPCSRRGASYYNCKPGAQANPYQRGCSKMSKCRS</sequence>
<dbReference type="GO" id="GO:0005179">
    <property type="term" value="F:hormone activity"/>
    <property type="evidence" value="ECO:0007669"/>
    <property type="project" value="UniProtKB-KW"/>
</dbReference>
<dbReference type="GO" id="GO:0009506">
    <property type="term" value="C:plasmodesma"/>
    <property type="evidence" value="ECO:0007669"/>
    <property type="project" value="TreeGrafter"/>
</dbReference>
<name>A0AA41V7I4_PAPNU</name>
<gene>
    <name evidence="6" type="ORF">MKW94_016635</name>
</gene>
<comment type="similarity">
    <text evidence="1">Belongs to the plant rapid alkalinization factor (RALF) family.</text>
</comment>